<dbReference type="Proteomes" id="UP000492821">
    <property type="component" value="Unassembled WGS sequence"/>
</dbReference>
<dbReference type="WBParaSite" id="Pan_g595.t1">
    <property type="protein sequence ID" value="Pan_g595.t1"/>
    <property type="gene ID" value="Pan_g595"/>
</dbReference>
<dbReference type="AlphaFoldDB" id="A0A7E4W339"/>
<evidence type="ECO:0000256" key="2">
    <source>
        <dbReference type="PROSITE-ProRule" id="PRU01161"/>
    </source>
</evidence>
<keyword evidence="5" id="KW-1185">Reference proteome</keyword>
<dbReference type="GO" id="GO:0016020">
    <property type="term" value="C:membrane"/>
    <property type="evidence" value="ECO:0007669"/>
    <property type="project" value="TreeGrafter"/>
</dbReference>
<dbReference type="SUPFAM" id="SSF52151">
    <property type="entry name" value="FabD/lysophospholipase-like"/>
    <property type="match status" value="1"/>
</dbReference>
<dbReference type="Pfam" id="PF01734">
    <property type="entry name" value="Patatin"/>
    <property type="match status" value="1"/>
</dbReference>
<feature type="active site" description="Nucleophile" evidence="2">
    <location>
        <position position="169"/>
    </location>
</feature>
<keyword evidence="2" id="KW-0378">Hydrolase</keyword>
<name>A0A7E4W339_PANRE</name>
<reference evidence="5" key="1">
    <citation type="journal article" date="2013" name="Genetics">
        <title>The draft genome and transcriptome of Panagrellus redivivus are shaped by the harsh demands of a free-living lifestyle.</title>
        <authorList>
            <person name="Srinivasan J."/>
            <person name="Dillman A.R."/>
            <person name="Macchietto M.G."/>
            <person name="Heikkinen L."/>
            <person name="Lakso M."/>
            <person name="Fracchia K.M."/>
            <person name="Antoshechkin I."/>
            <person name="Mortazavi A."/>
            <person name="Wong G."/>
            <person name="Sternberg P.W."/>
        </authorList>
    </citation>
    <scope>NUCLEOTIDE SEQUENCE [LARGE SCALE GENOMIC DNA]</scope>
    <source>
        <strain evidence="5">MT8872</strain>
    </source>
</reference>
<dbReference type="InterPro" id="IPR033562">
    <property type="entry name" value="PLPL"/>
</dbReference>
<dbReference type="CDD" id="cd07204">
    <property type="entry name" value="Pat_PNPLA_like"/>
    <property type="match status" value="1"/>
</dbReference>
<dbReference type="GO" id="GO:0004806">
    <property type="term" value="F:triacylglycerol lipase activity"/>
    <property type="evidence" value="ECO:0007669"/>
    <property type="project" value="TreeGrafter"/>
</dbReference>
<proteinExistence type="predicted"/>
<feature type="short sequence motif" description="DGA/G" evidence="2">
    <location>
        <begin position="288"/>
        <end position="290"/>
    </location>
</feature>
<dbReference type="PANTHER" id="PTHR12406:SF41">
    <property type="entry name" value="BRUMMER, ISOFORM B-RELATED"/>
    <property type="match status" value="1"/>
</dbReference>
<feature type="region of interest" description="Disordered" evidence="3">
    <location>
        <begin position="710"/>
        <end position="807"/>
    </location>
</feature>
<dbReference type="InterPro" id="IPR016035">
    <property type="entry name" value="Acyl_Trfase/lysoPLipase"/>
</dbReference>
<sequence>MSFNHFLIDKEQKQSEQNTKCYWPVTTILHFIHCSEQNRVWGVAEVSCGDSSAARPDYVSLLGNNEARVLSISFTQESMETTCDHPPKRSASSDRRDATFWKFRTSTRDNNKGYANHYPRGTIMNEDNLEEFTLSFSGCGFLCIYHAGVVAAIKEYAPQLTNNKVCGASAGAIAAAGIVCGVSVSKAASTILAVVSQARQKLLGPLDSNFALMQLVRDGLNDTLPPNAAELCTGKLAISLTRYKDGANVIVSEFKTKDEVIDAIVCSCFIPFYCGFSPPFFRGVRYYDGGISDNQPRVDSKTITISPFSGESDICPPDLDSASIFGFDFRGTSIRFTSQNLGRIFATLIPVSQEACSRMCRQGFEDALRFLTRKGLTPCARCLTIQSYTAPAADNTTSHPTFRKRNSNSSVSFVSRGRIGSECDVCFDKADNAISSSVTTMLFPSIMQQTLDEAVTAEHWLFSYMFQFRFVRYTWRCMLPMIVPLQYTLFGLQKMASWIASLPQVSFMVEKLKEMILFVTTELERAYGPIFRLVRVSVKQIHSTMLCARSASGQTKIPDSSDCQTVLQSPIKTKIPSAHTKVPVSSPPAVPSVPEAPTFYSHEDGDDSMSNLIKLTQEHEAILAFHYTDDNDREQICQIFEIETPPTINRQHSHYHHVAHDRHNLPPIIAESDEGEGNGTNPPPAEDSGYSYAEDNIIVAPINRRDAACSPVRQLSNNTPSSSRSGSTTTSRRLANRRRPPTSRVHNTAMLPSGDTSNNSAMLSRSIFSSDSDPDAGGERLFVTNRRQRNASNEYDGDPEQSDADDQ</sequence>
<organism evidence="5 6">
    <name type="scientific">Panagrellus redivivus</name>
    <name type="common">Microworm</name>
    <dbReference type="NCBI Taxonomy" id="6233"/>
    <lineage>
        <taxon>Eukaryota</taxon>
        <taxon>Metazoa</taxon>
        <taxon>Ecdysozoa</taxon>
        <taxon>Nematoda</taxon>
        <taxon>Chromadorea</taxon>
        <taxon>Rhabditida</taxon>
        <taxon>Tylenchina</taxon>
        <taxon>Panagrolaimomorpha</taxon>
        <taxon>Panagrolaimoidea</taxon>
        <taxon>Panagrolaimidae</taxon>
        <taxon>Panagrellus</taxon>
    </lineage>
</organism>
<dbReference type="InterPro" id="IPR002641">
    <property type="entry name" value="PNPLA_dom"/>
</dbReference>
<dbReference type="GO" id="GO:0019433">
    <property type="term" value="P:triglyceride catabolic process"/>
    <property type="evidence" value="ECO:0007669"/>
    <property type="project" value="TreeGrafter"/>
</dbReference>
<feature type="compositionally biased region" description="Low complexity" evidence="3">
    <location>
        <begin position="721"/>
        <end position="733"/>
    </location>
</feature>
<protein>
    <submittedName>
        <fullName evidence="6">PNPLA domain-containing protein</fullName>
    </submittedName>
</protein>
<dbReference type="GO" id="GO:0005811">
    <property type="term" value="C:lipid droplet"/>
    <property type="evidence" value="ECO:0007669"/>
    <property type="project" value="TreeGrafter"/>
</dbReference>
<evidence type="ECO:0000259" key="4">
    <source>
        <dbReference type="PROSITE" id="PS51635"/>
    </source>
</evidence>
<feature type="short sequence motif" description="GXSXG" evidence="2">
    <location>
        <begin position="167"/>
        <end position="171"/>
    </location>
</feature>
<feature type="compositionally biased region" description="Acidic residues" evidence="3">
    <location>
        <begin position="795"/>
        <end position="807"/>
    </location>
</feature>
<evidence type="ECO:0000313" key="5">
    <source>
        <dbReference type="Proteomes" id="UP000492821"/>
    </source>
</evidence>
<dbReference type="GO" id="GO:0005737">
    <property type="term" value="C:cytoplasm"/>
    <property type="evidence" value="ECO:0007669"/>
    <property type="project" value="TreeGrafter"/>
</dbReference>
<evidence type="ECO:0000256" key="3">
    <source>
        <dbReference type="SAM" id="MobiDB-lite"/>
    </source>
</evidence>
<dbReference type="PANTHER" id="PTHR12406">
    <property type="entry name" value="CALCIUM-INDEPENDENT PHOSPHOLIPASE A2 IPLA2 -RELATED"/>
    <property type="match status" value="1"/>
</dbReference>
<dbReference type="PROSITE" id="PS51635">
    <property type="entry name" value="PNPLA"/>
    <property type="match status" value="1"/>
</dbReference>
<feature type="compositionally biased region" description="Polar residues" evidence="3">
    <location>
        <begin position="754"/>
        <end position="771"/>
    </location>
</feature>
<dbReference type="Gene3D" id="3.40.1090.10">
    <property type="entry name" value="Cytosolic phospholipase A2 catalytic domain"/>
    <property type="match status" value="1"/>
</dbReference>
<feature type="region of interest" description="Disordered" evidence="3">
    <location>
        <begin position="668"/>
        <end position="691"/>
    </location>
</feature>
<dbReference type="GO" id="GO:0055088">
    <property type="term" value="P:lipid homeostasis"/>
    <property type="evidence" value="ECO:0007669"/>
    <property type="project" value="TreeGrafter"/>
</dbReference>
<evidence type="ECO:0000256" key="1">
    <source>
        <dbReference type="ARBA" id="ARBA00023098"/>
    </source>
</evidence>
<keyword evidence="2" id="KW-0442">Lipid degradation</keyword>
<feature type="domain" description="PNPLA" evidence="4">
    <location>
        <begin position="134"/>
        <end position="301"/>
    </location>
</feature>
<evidence type="ECO:0000313" key="6">
    <source>
        <dbReference type="WBParaSite" id="Pan_g595.t1"/>
    </source>
</evidence>
<keyword evidence="1 2" id="KW-0443">Lipid metabolism</keyword>
<accession>A0A7E4W339</accession>
<comment type="caution">
    <text evidence="2">Lacks conserved residue(s) required for the propagation of feature annotation.</text>
</comment>
<feature type="active site" description="Proton acceptor" evidence="2">
    <location>
        <position position="288"/>
    </location>
</feature>
<reference evidence="6" key="2">
    <citation type="submission" date="2020-10" db="UniProtKB">
        <authorList>
            <consortium name="WormBaseParasite"/>
        </authorList>
    </citation>
    <scope>IDENTIFICATION</scope>
</reference>